<dbReference type="EC" id="5.2.1.8" evidence="3"/>
<dbReference type="EMBL" id="JAPFFF010000001">
    <property type="protein sequence ID" value="KAK8898558.1"/>
    <property type="molecule type" value="Genomic_DNA"/>
</dbReference>
<keyword evidence="1" id="KW-0677">Repeat</keyword>
<evidence type="ECO:0000256" key="4">
    <source>
        <dbReference type="PROSITE-ProRule" id="PRU00339"/>
    </source>
</evidence>
<keyword evidence="2 4" id="KW-0802">TPR repeat</keyword>
<dbReference type="Gene3D" id="3.10.50.40">
    <property type="match status" value="1"/>
</dbReference>
<dbReference type="Gene3D" id="1.25.40.10">
    <property type="entry name" value="Tetratricopeptide repeat domain"/>
    <property type="match status" value="1"/>
</dbReference>
<dbReference type="InterPro" id="IPR019734">
    <property type="entry name" value="TPR_rpt"/>
</dbReference>
<evidence type="ECO:0000313" key="6">
    <source>
        <dbReference type="EMBL" id="KAK8898558.1"/>
    </source>
</evidence>
<proteinExistence type="predicted"/>
<evidence type="ECO:0000256" key="3">
    <source>
        <dbReference type="PROSITE-ProRule" id="PRU00277"/>
    </source>
</evidence>
<evidence type="ECO:0000259" key="5">
    <source>
        <dbReference type="PROSITE" id="PS50059"/>
    </source>
</evidence>
<comment type="caution">
    <text evidence="6">The sequence shown here is derived from an EMBL/GenBank/DDBJ whole genome shotgun (WGS) entry which is preliminary data.</text>
</comment>
<name>A0ABR2L5C8_9EUKA</name>
<keyword evidence="3" id="KW-0697">Rotamase</keyword>
<comment type="catalytic activity">
    <reaction evidence="3">
        <text>[protein]-peptidylproline (omega=180) = [protein]-peptidylproline (omega=0)</text>
        <dbReference type="Rhea" id="RHEA:16237"/>
        <dbReference type="Rhea" id="RHEA-COMP:10747"/>
        <dbReference type="Rhea" id="RHEA-COMP:10748"/>
        <dbReference type="ChEBI" id="CHEBI:83833"/>
        <dbReference type="ChEBI" id="CHEBI:83834"/>
        <dbReference type="EC" id="5.2.1.8"/>
    </reaction>
</comment>
<dbReference type="Proteomes" id="UP001470230">
    <property type="component" value="Unassembled WGS sequence"/>
</dbReference>
<gene>
    <name evidence="6" type="ORF">M9Y10_000850</name>
</gene>
<keyword evidence="7" id="KW-1185">Reference proteome</keyword>
<keyword evidence="3" id="KW-0413">Isomerase</keyword>
<organism evidence="6 7">
    <name type="scientific">Tritrichomonas musculus</name>
    <dbReference type="NCBI Taxonomy" id="1915356"/>
    <lineage>
        <taxon>Eukaryota</taxon>
        <taxon>Metamonada</taxon>
        <taxon>Parabasalia</taxon>
        <taxon>Tritrichomonadida</taxon>
        <taxon>Tritrichomonadidae</taxon>
        <taxon>Tritrichomonas</taxon>
    </lineage>
</organism>
<evidence type="ECO:0000313" key="7">
    <source>
        <dbReference type="Proteomes" id="UP001470230"/>
    </source>
</evidence>
<evidence type="ECO:0000256" key="1">
    <source>
        <dbReference type="ARBA" id="ARBA00022737"/>
    </source>
</evidence>
<dbReference type="SUPFAM" id="SSF54534">
    <property type="entry name" value="FKBP-like"/>
    <property type="match status" value="1"/>
</dbReference>
<dbReference type="PANTHER" id="PTHR46512:SF12">
    <property type="entry name" value="PEPTIDYLPROLYL ISOMERASE"/>
    <property type="match status" value="1"/>
</dbReference>
<feature type="domain" description="PPIase FKBP-type" evidence="5">
    <location>
        <begin position="29"/>
        <end position="118"/>
    </location>
</feature>
<dbReference type="PROSITE" id="PS50059">
    <property type="entry name" value="FKBP_PPIASE"/>
    <property type="match status" value="1"/>
</dbReference>
<dbReference type="SUPFAM" id="SSF48452">
    <property type="entry name" value="TPR-like"/>
    <property type="match status" value="1"/>
</dbReference>
<dbReference type="InterPro" id="IPR046357">
    <property type="entry name" value="PPIase_dom_sf"/>
</dbReference>
<sequence>MSKCISLTDDGKIIKEIIKQGSGDSPKFGQIVLIHCVGTVKSTNTIFLDTRNSNPLEFTVGKEVITGLSTGVASMILGEKSIITISPEYAYGKEGSNDKFKIPPNSTLIFEIELVSMKPFFINKQDAINSSNQLCESASKLFHDKKYNEAIEKYLNAISDLAQFYGKDIDEITIKIYRNLSVSYAKLSQWNKSIYNAERVLQKDPNDIRSIARLSEGYLKIGNLEKAKIIIEKGLCLTGNNQIFLEFKKEYDKQLKEDRIRQTQMFKKIKT</sequence>
<dbReference type="PROSITE" id="PS50005">
    <property type="entry name" value="TPR"/>
    <property type="match status" value="1"/>
</dbReference>
<feature type="repeat" description="TPR" evidence="4">
    <location>
        <begin position="174"/>
        <end position="207"/>
    </location>
</feature>
<dbReference type="PANTHER" id="PTHR46512">
    <property type="entry name" value="PEPTIDYLPROLYL ISOMERASE"/>
    <property type="match status" value="1"/>
</dbReference>
<accession>A0ABR2L5C8</accession>
<evidence type="ECO:0000256" key="2">
    <source>
        <dbReference type="ARBA" id="ARBA00022803"/>
    </source>
</evidence>
<reference evidence="6 7" key="1">
    <citation type="submission" date="2024-04" db="EMBL/GenBank/DDBJ databases">
        <title>Tritrichomonas musculus Genome.</title>
        <authorList>
            <person name="Alves-Ferreira E."/>
            <person name="Grigg M."/>
            <person name="Lorenzi H."/>
            <person name="Galac M."/>
        </authorList>
    </citation>
    <scope>NUCLEOTIDE SEQUENCE [LARGE SCALE GENOMIC DNA]</scope>
    <source>
        <strain evidence="6 7">EAF2021</strain>
    </source>
</reference>
<dbReference type="InterPro" id="IPR011990">
    <property type="entry name" value="TPR-like_helical_dom_sf"/>
</dbReference>
<dbReference type="InterPro" id="IPR001179">
    <property type="entry name" value="PPIase_FKBP_dom"/>
</dbReference>
<dbReference type="Pfam" id="PF00254">
    <property type="entry name" value="FKBP_C"/>
    <property type="match status" value="1"/>
</dbReference>
<protein>
    <recommendedName>
        <fullName evidence="3">peptidylprolyl isomerase</fullName>
        <ecNumber evidence="3">5.2.1.8</ecNumber>
    </recommendedName>
</protein>
<dbReference type="InterPro" id="IPR050754">
    <property type="entry name" value="FKBP4/5/8-like"/>
</dbReference>